<feature type="repeat" description="ANK" evidence="3">
    <location>
        <begin position="553"/>
        <end position="585"/>
    </location>
</feature>
<accession>A0AAE0XTP1</accession>
<dbReference type="Proteomes" id="UP001283361">
    <property type="component" value="Unassembled WGS sequence"/>
</dbReference>
<dbReference type="InterPro" id="IPR002110">
    <property type="entry name" value="Ankyrin_rpt"/>
</dbReference>
<evidence type="ECO:0000256" key="4">
    <source>
        <dbReference type="SAM" id="MobiDB-lite"/>
    </source>
</evidence>
<dbReference type="EMBL" id="JAWDGP010007596">
    <property type="protein sequence ID" value="KAK3711758.1"/>
    <property type="molecule type" value="Genomic_DNA"/>
</dbReference>
<dbReference type="Pfam" id="PF12796">
    <property type="entry name" value="Ank_2"/>
    <property type="match status" value="5"/>
</dbReference>
<dbReference type="PROSITE" id="PS50297">
    <property type="entry name" value="ANK_REP_REGION"/>
    <property type="match status" value="7"/>
</dbReference>
<feature type="compositionally biased region" description="Basic residues" evidence="4">
    <location>
        <begin position="1"/>
        <end position="11"/>
    </location>
</feature>
<keyword evidence="6" id="KW-1185">Reference proteome</keyword>
<feature type="repeat" description="ANK" evidence="3">
    <location>
        <begin position="488"/>
        <end position="520"/>
    </location>
</feature>
<evidence type="ECO:0000256" key="1">
    <source>
        <dbReference type="ARBA" id="ARBA00022737"/>
    </source>
</evidence>
<dbReference type="PROSITE" id="PS50088">
    <property type="entry name" value="ANK_REPEAT"/>
    <property type="match status" value="8"/>
</dbReference>
<sequence length="1012" mass="111984">MSTKQATKRKVASGNDERGAGGKTARLSNDAKLITAINIGDFLTVRNVLENKSLKFSKPSLNAALQKAVDEGKKRIVQLLLGLGICVSGRGNNGCLALLAAVRHGYFDIVKELIKKGVPVDRKNSAGKTALMVAVEKSCCSALISYLLNDCKADPNIQDNEGKTALMLAVEQWDFETVQTLFISNSCDEHIKDKNGLTALDLAHRNGFADLLKVLSQSKSTNLPPINIAAESNNLDLVRQLLEICPSCVKGYADDGSCLTAAMHGSGEKWDEKIHCSVEILELLLQAGANVDDTHWQCGLTPLMFAATAGSETAVEKLLMHRADVNKHKPKQHSALMIAVKRGHAKIVEMLIKAGANLFIKNVDSENVLSLSVKSGNKACIHAVLKYWHQLKQQDVELMEEHGVLDVLTDVRHRWSLLLKDAQLLHKVLCKAIQARFYQFVQALIDHGANVNFCQTQSLCPLFLALDDTKMLHTILANGADVDARLSSGFTVLMQAAANGNVKFVNTLLKNKADMYAESNGSTALTLAITKNKPGVVSALLDIGVDVNHVSQDNRTPLWWAVHAKKYELTETLIERGASVNFASTGGVTVLMHAIKNCPVRFSELIIKSGAYVNVQDDNGDTALFHALQQNPDIKSKEEKIDLLLNHGADVNHINLSSLTPFLIAAGPQNKASILKILLRSQPDMNARDPNGDTAMHIAVRGSDERKLKMLVGSGADLSAVDREYRNPLMLALKNLSVRTVRLLLRLGTDANSVKSCPRVRRVWQADLEWLFDDHNNERNNYNNFHYHFFNRMTLHNSPSPFNFLHCVEPLLEAGFPLHDARAYKLDQFLATCIEDDEHKVVQLLIQCGFAPNLLDLSNLPEICARRSSIKGLDFGRYSASPLCIAILCRKPKIIDLFAQACFYHQKDVKMLQHRIIKATLQKLFLNWPQKDSSPLKELCPKNWSLQTWSKLVVQRAVGFGEVMEQRVRALPIPKGIQDEMLHKNITVIKGLSESRSNLPLSPLLYSDTDSN</sequence>
<feature type="repeat" description="ANK" evidence="3">
    <location>
        <begin position="691"/>
        <end position="723"/>
    </location>
</feature>
<feature type="repeat" description="ANK" evidence="3">
    <location>
        <begin position="93"/>
        <end position="125"/>
    </location>
</feature>
<keyword evidence="1" id="KW-0677">Repeat</keyword>
<feature type="repeat" description="ANK" evidence="3">
    <location>
        <begin position="298"/>
        <end position="330"/>
    </location>
</feature>
<dbReference type="SUPFAM" id="SSF48403">
    <property type="entry name" value="Ankyrin repeat"/>
    <property type="match status" value="2"/>
</dbReference>
<dbReference type="PANTHER" id="PTHR24198:SF165">
    <property type="entry name" value="ANKYRIN REPEAT-CONTAINING PROTEIN-RELATED"/>
    <property type="match status" value="1"/>
</dbReference>
<comment type="caution">
    <text evidence="5">The sequence shown here is derived from an EMBL/GenBank/DDBJ whole genome shotgun (WGS) entry which is preliminary data.</text>
</comment>
<feature type="repeat" description="ANK" evidence="3">
    <location>
        <begin position="724"/>
        <end position="756"/>
    </location>
</feature>
<feature type="region of interest" description="Disordered" evidence="4">
    <location>
        <begin position="1"/>
        <end position="24"/>
    </location>
</feature>
<feature type="repeat" description="ANK" evidence="3">
    <location>
        <begin position="331"/>
        <end position="363"/>
    </location>
</feature>
<organism evidence="5 6">
    <name type="scientific">Elysia crispata</name>
    <name type="common">lettuce slug</name>
    <dbReference type="NCBI Taxonomy" id="231223"/>
    <lineage>
        <taxon>Eukaryota</taxon>
        <taxon>Metazoa</taxon>
        <taxon>Spiralia</taxon>
        <taxon>Lophotrochozoa</taxon>
        <taxon>Mollusca</taxon>
        <taxon>Gastropoda</taxon>
        <taxon>Heterobranchia</taxon>
        <taxon>Euthyneura</taxon>
        <taxon>Panpulmonata</taxon>
        <taxon>Sacoglossa</taxon>
        <taxon>Placobranchoidea</taxon>
        <taxon>Plakobranchidae</taxon>
        <taxon>Elysia</taxon>
    </lineage>
</organism>
<evidence type="ECO:0000256" key="3">
    <source>
        <dbReference type="PROSITE-ProRule" id="PRU00023"/>
    </source>
</evidence>
<proteinExistence type="predicted"/>
<evidence type="ECO:0000313" key="6">
    <source>
        <dbReference type="Proteomes" id="UP001283361"/>
    </source>
</evidence>
<dbReference type="InterPro" id="IPR036770">
    <property type="entry name" value="Ankyrin_rpt-contain_sf"/>
</dbReference>
<reference evidence="5" key="1">
    <citation type="journal article" date="2023" name="G3 (Bethesda)">
        <title>A reference genome for the long-term kleptoplast-retaining sea slug Elysia crispata morphotype clarki.</title>
        <authorList>
            <person name="Eastman K.E."/>
            <person name="Pendleton A.L."/>
            <person name="Shaikh M.A."/>
            <person name="Suttiyut T."/>
            <person name="Ogas R."/>
            <person name="Tomko P."/>
            <person name="Gavelis G."/>
            <person name="Widhalm J.R."/>
            <person name="Wisecaver J.H."/>
        </authorList>
    </citation>
    <scope>NUCLEOTIDE SEQUENCE</scope>
    <source>
        <strain evidence="5">ECLA1</strain>
    </source>
</reference>
<dbReference type="PANTHER" id="PTHR24198">
    <property type="entry name" value="ANKYRIN REPEAT AND PROTEIN KINASE DOMAIN-CONTAINING PROTEIN"/>
    <property type="match status" value="1"/>
</dbReference>
<dbReference type="AlphaFoldDB" id="A0AAE0XTP1"/>
<dbReference type="SMART" id="SM00248">
    <property type="entry name" value="ANK"/>
    <property type="match status" value="20"/>
</dbReference>
<evidence type="ECO:0000313" key="5">
    <source>
        <dbReference type="EMBL" id="KAK3711758.1"/>
    </source>
</evidence>
<evidence type="ECO:0000256" key="2">
    <source>
        <dbReference type="ARBA" id="ARBA00023043"/>
    </source>
</evidence>
<gene>
    <name evidence="5" type="ORF">RRG08_036964</name>
</gene>
<feature type="repeat" description="ANK" evidence="3">
    <location>
        <begin position="520"/>
        <end position="552"/>
    </location>
</feature>
<keyword evidence="2 3" id="KW-0040">ANK repeat</keyword>
<dbReference type="Gene3D" id="1.25.40.20">
    <property type="entry name" value="Ankyrin repeat-containing domain"/>
    <property type="match status" value="5"/>
</dbReference>
<protein>
    <submittedName>
        <fullName evidence="5">Uncharacterized protein</fullName>
    </submittedName>
</protein>
<name>A0AAE0XTP1_9GAST</name>